<dbReference type="OrthoDB" id="10071381at2759"/>
<feature type="region of interest" description="Disordered" evidence="3">
    <location>
        <begin position="254"/>
        <end position="328"/>
    </location>
</feature>
<evidence type="ECO:0000256" key="3">
    <source>
        <dbReference type="SAM" id="MobiDB-lite"/>
    </source>
</evidence>
<feature type="compositionally biased region" description="Pro residues" evidence="3">
    <location>
        <begin position="387"/>
        <end position="399"/>
    </location>
</feature>
<evidence type="ECO:0000313" key="6">
    <source>
        <dbReference type="Proteomes" id="UP000657918"/>
    </source>
</evidence>
<reference evidence="5 6" key="1">
    <citation type="submission" date="2020-10" db="EMBL/GenBank/DDBJ databases">
        <title>Plant Genome Project.</title>
        <authorList>
            <person name="Zhang R.-G."/>
        </authorList>
    </citation>
    <scope>NUCLEOTIDE SEQUENCE [LARGE SCALE GENOMIC DNA]</scope>
    <source>
        <strain evidence="5">FAFU-HL-1</strain>
        <tissue evidence="5">Leaf</tissue>
    </source>
</reference>
<comment type="subcellular location">
    <subcellularLocation>
        <location evidence="1">Nucleus</location>
    </subcellularLocation>
</comment>
<keyword evidence="2" id="KW-0539">Nucleus</keyword>
<dbReference type="GO" id="GO:1990414">
    <property type="term" value="P:replication-born double-strand break repair via sister chromatid exchange"/>
    <property type="evidence" value="ECO:0007669"/>
    <property type="project" value="TreeGrafter"/>
</dbReference>
<evidence type="ECO:0000313" key="5">
    <source>
        <dbReference type="EMBL" id="KAF9665414.1"/>
    </source>
</evidence>
<dbReference type="Proteomes" id="UP000657918">
    <property type="component" value="Chromosome 16"/>
</dbReference>
<organism evidence="5 6">
    <name type="scientific">Salix dunnii</name>
    <dbReference type="NCBI Taxonomy" id="1413687"/>
    <lineage>
        <taxon>Eukaryota</taxon>
        <taxon>Viridiplantae</taxon>
        <taxon>Streptophyta</taxon>
        <taxon>Embryophyta</taxon>
        <taxon>Tracheophyta</taxon>
        <taxon>Spermatophyta</taxon>
        <taxon>Magnoliopsida</taxon>
        <taxon>eudicotyledons</taxon>
        <taxon>Gunneridae</taxon>
        <taxon>Pentapetalae</taxon>
        <taxon>rosids</taxon>
        <taxon>fabids</taxon>
        <taxon>Malpighiales</taxon>
        <taxon>Salicaceae</taxon>
        <taxon>Saliceae</taxon>
        <taxon>Salix</taxon>
    </lineage>
</organism>
<protein>
    <recommendedName>
        <fullName evidence="4">Rad21/Rec8-like protein N-terminal domain-containing protein</fullName>
    </recommendedName>
</protein>
<dbReference type="AlphaFoldDB" id="A0A835JBP9"/>
<dbReference type="InterPro" id="IPR006910">
    <property type="entry name" value="Rad21_Rec8_N"/>
</dbReference>
<dbReference type="EMBL" id="JADGMS010000016">
    <property type="protein sequence ID" value="KAF9665414.1"/>
    <property type="molecule type" value="Genomic_DNA"/>
</dbReference>
<dbReference type="InterPro" id="IPR039781">
    <property type="entry name" value="Rad21/Rec8-like"/>
</dbReference>
<accession>A0A835JBP9</accession>
<dbReference type="GO" id="GO:0003682">
    <property type="term" value="F:chromatin binding"/>
    <property type="evidence" value="ECO:0007669"/>
    <property type="project" value="TreeGrafter"/>
</dbReference>
<feature type="region of interest" description="Disordered" evidence="3">
    <location>
        <begin position="376"/>
        <end position="407"/>
    </location>
</feature>
<evidence type="ECO:0000256" key="1">
    <source>
        <dbReference type="ARBA" id="ARBA00004123"/>
    </source>
</evidence>
<feature type="compositionally biased region" description="Basic and acidic residues" evidence="3">
    <location>
        <begin position="308"/>
        <end position="321"/>
    </location>
</feature>
<feature type="domain" description="Rad21/Rec8-like protein N-terminal" evidence="4">
    <location>
        <begin position="1"/>
        <end position="102"/>
    </location>
</feature>
<feature type="compositionally biased region" description="Polar residues" evidence="3">
    <location>
        <begin position="263"/>
        <end position="282"/>
    </location>
</feature>
<evidence type="ECO:0000256" key="2">
    <source>
        <dbReference type="ARBA" id="ARBA00023242"/>
    </source>
</evidence>
<gene>
    <name evidence="5" type="ORF">SADUNF_Sadunf16G0120100</name>
</gene>
<dbReference type="PANTHER" id="PTHR12585:SF55">
    <property type="entry name" value="SISTER CHROMATID COHESION 1 PROTEIN 3"/>
    <property type="match status" value="1"/>
</dbReference>
<sequence length="851" mass="94369">MFYSQTFLARKGPLGTVWCAAHLQHRLKKSHYTSTDIPSTVDRIMFPEVPIALRMSGHLLLGVVRIYKKKVDYLFQDCTVVLVGLNKAFTTIEVNLPENATTATFESITLPPTLSLDGFDMSDYLDPEGSPDNHLKSYEEITMTDQISPYITVHIDEDNICPSFPEQDLTSEATPVDDIHPPPPVIDDLPSQDTGQRTQTVVNNETLPGASNQTDVLVEDMDFQDTGPSNQPEDPMDIGDFRDLAPSNQTEVLMHTGDFQDPDPNQTVVPTETLNRSSNGESSPPEIEVMRDAATDLGSESFPPLSPTRRDDATEQNRSLDEVVNENDFLSPVMEDALPSLEKSLPFQQHSKAPTSAASQDIPDIFDTHGSFGNISPQFAIRSTPPVQQPQPRPPPAQQPRPRRRRRMQFDEATVLTNRFMKTALEDSSDLIRQKRMRSSSSLGIWRLNNSLRKDQIFYEPLITGCGIDFQENFVVCLSPGSCEDLCKLSEKDYISTKPHLTLEQGGISDHGITTSPGPETEAIPEIRMASSPAPTGEPISEPMIAQSPVPGCKSSMEKELPQQDIGCHDHSALPEIDMEIERLRNDGGHDGNDFLSDLPSPAILMPSPGRFMPSSLRRDDFTPMPISSFGSGTVPQEGTSTTLNTPEFSASPGTYQLGEQNSGLSDIPELMNTAEDDDLASILEADNTPVGSLGTRDIDSLPVRTRGVAKYLKEHSPIIPLSEESSGDISLAGILQGKTRKLCARMFFETMSSYRWTYGDFNMIHLLVSLKCQSCSEMNFAHLAFFLHVVDSLDNRFMVHEVLKSFGLIDVQQEEPYGLVHREFQAKEKARVKKGVVQKQEYKCGIFEVE</sequence>
<dbReference type="Pfam" id="PF04825">
    <property type="entry name" value="Rad21_Rec8_N"/>
    <property type="match status" value="1"/>
</dbReference>
<dbReference type="GO" id="GO:0005634">
    <property type="term" value="C:nucleus"/>
    <property type="evidence" value="ECO:0007669"/>
    <property type="project" value="UniProtKB-SubCell"/>
</dbReference>
<keyword evidence="6" id="KW-1185">Reference proteome</keyword>
<proteinExistence type="predicted"/>
<dbReference type="GO" id="GO:0008278">
    <property type="term" value="C:cohesin complex"/>
    <property type="evidence" value="ECO:0007669"/>
    <property type="project" value="InterPro"/>
</dbReference>
<dbReference type="GO" id="GO:0007062">
    <property type="term" value="P:sister chromatid cohesion"/>
    <property type="evidence" value="ECO:0007669"/>
    <property type="project" value="InterPro"/>
</dbReference>
<dbReference type="PANTHER" id="PTHR12585">
    <property type="entry name" value="SCC1 / RAD21 FAMILY MEMBER"/>
    <property type="match status" value="1"/>
</dbReference>
<name>A0A835JBP9_9ROSI</name>
<evidence type="ECO:0000259" key="4">
    <source>
        <dbReference type="Pfam" id="PF04825"/>
    </source>
</evidence>
<comment type="caution">
    <text evidence="5">The sequence shown here is derived from an EMBL/GenBank/DDBJ whole genome shotgun (WGS) entry which is preliminary data.</text>
</comment>
<dbReference type="CDD" id="cd21793">
    <property type="entry name" value="Rad21_Rec8_M_AtSYN1-like"/>
    <property type="match status" value="1"/>
</dbReference>